<evidence type="ECO:0000259" key="2">
    <source>
        <dbReference type="Pfam" id="PF13193"/>
    </source>
</evidence>
<reference evidence="3 4" key="1">
    <citation type="submission" date="2019-03" db="EMBL/GenBank/DDBJ databases">
        <title>Genomic Encyclopedia of Type Strains, Phase IV (KMG-IV): sequencing the most valuable type-strain genomes for metagenomic binning, comparative biology and taxonomic classification.</title>
        <authorList>
            <person name="Goeker M."/>
        </authorList>
    </citation>
    <scope>NUCLEOTIDE SEQUENCE [LARGE SCALE GENOMIC DNA]</scope>
    <source>
        <strain evidence="3 4">DSM 45765</strain>
    </source>
</reference>
<evidence type="ECO:0000313" key="4">
    <source>
        <dbReference type="Proteomes" id="UP000294911"/>
    </source>
</evidence>
<dbReference type="PANTHER" id="PTHR43201:SF32">
    <property type="entry name" value="2-SUCCINYLBENZOATE--COA LIGASE, CHLOROPLASTIC_PEROXISOMAL"/>
    <property type="match status" value="1"/>
</dbReference>
<dbReference type="Pfam" id="PF00501">
    <property type="entry name" value="AMP-binding"/>
    <property type="match status" value="1"/>
</dbReference>
<dbReference type="InterPro" id="IPR042099">
    <property type="entry name" value="ANL_N_sf"/>
</dbReference>
<dbReference type="PANTHER" id="PTHR43201">
    <property type="entry name" value="ACYL-COA SYNTHETASE"/>
    <property type="match status" value="1"/>
</dbReference>
<organism evidence="3 4">
    <name type="scientific">Tamaricihabitans halophyticus</name>
    <dbReference type="NCBI Taxonomy" id="1262583"/>
    <lineage>
        <taxon>Bacteria</taxon>
        <taxon>Bacillati</taxon>
        <taxon>Actinomycetota</taxon>
        <taxon>Actinomycetes</taxon>
        <taxon>Pseudonocardiales</taxon>
        <taxon>Pseudonocardiaceae</taxon>
        <taxon>Tamaricihabitans</taxon>
    </lineage>
</organism>
<accession>A0A4R2QQI5</accession>
<name>A0A4R2QQI5_9PSEU</name>
<evidence type="ECO:0000313" key="3">
    <source>
        <dbReference type="EMBL" id="TCP52003.1"/>
    </source>
</evidence>
<dbReference type="RefSeq" id="WP_207894548.1">
    <property type="nucleotide sequence ID" value="NZ_SLXQ01000006.1"/>
</dbReference>
<comment type="caution">
    <text evidence="3">The sequence shown here is derived from an EMBL/GenBank/DDBJ whole genome shotgun (WGS) entry which is preliminary data.</text>
</comment>
<dbReference type="EMBL" id="SLXQ01000006">
    <property type="protein sequence ID" value="TCP52003.1"/>
    <property type="molecule type" value="Genomic_DNA"/>
</dbReference>
<dbReference type="GO" id="GO:0031956">
    <property type="term" value="F:medium-chain fatty acid-CoA ligase activity"/>
    <property type="evidence" value="ECO:0007669"/>
    <property type="project" value="TreeGrafter"/>
</dbReference>
<dbReference type="InterPro" id="IPR000873">
    <property type="entry name" value="AMP-dep_synth/lig_dom"/>
</dbReference>
<feature type="domain" description="AMP-binding enzyme C-terminal" evidence="2">
    <location>
        <begin position="417"/>
        <end position="492"/>
    </location>
</feature>
<keyword evidence="4" id="KW-1185">Reference proteome</keyword>
<evidence type="ECO:0000259" key="1">
    <source>
        <dbReference type="Pfam" id="PF00501"/>
    </source>
</evidence>
<protein>
    <submittedName>
        <fullName evidence="3">Acyl-CoA synthetase (AMP-forming)/AMP-acid ligase II</fullName>
    </submittedName>
</protein>
<dbReference type="Proteomes" id="UP000294911">
    <property type="component" value="Unassembled WGS sequence"/>
</dbReference>
<keyword evidence="3" id="KW-0436">Ligase</keyword>
<sequence length="509" mass="53364">MPTNSIVAIPRASNPFDTTGVHRDERGIAYYAGLPTSLPALLRQRATDSADVEAVVELGGQRLTYRELADRARRIAGGLRAGGLSPGERVALRYPAGVNWVLAFWGVLFAGGVPVAVNTRFTASEVAFVLDDAGVSVDLDEGTPLPDGEPFDSLDPRGDDIAGLFYTSGTVGRPKGVPTTHAAFLSNAESMIRCAGIPADSGARLRTLISVPLFHVTGCNSQLLLAAHIGGTAVVMPALDRGLLLRSLAEERISFLVTVPAVYALLINDPAFAAADVSTVGWVGYGGAPIAPSLVHKLRAAFPEAKLCNGFGLTESASLLTVLPNEEVAEHADSVGYATPVVDLAIDPIDDANHGELLARGPNVTRGYWNRDNADTFVDGWLRTGDIVRVDDAGRVAIVDRAKDLINRGGENVSSVEVESALADAPGVAEAAVLGVPDEVMGEKVGAVLVAAEGELDTAAIVAHVAARLAEFKVPQYLTVSGTPLPRNAAGKILKARLRDDVTWGDPLR</sequence>
<dbReference type="SUPFAM" id="SSF56801">
    <property type="entry name" value="Acetyl-CoA synthetase-like"/>
    <property type="match status" value="1"/>
</dbReference>
<gene>
    <name evidence="3" type="ORF">EV191_106167</name>
</gene>
<dbReference type="InterPro" id="IPR025110">
    <property type="entry name" value="AMP-bd_C"/>
</dbReference>
<feature type="domain" description="AMP-dependent synthetase/ligase" evidence="1">
    <location>
        <begin position="43"/>
        <end position="369"/>
    </location>
</feature>
<proteinExistence type="predicted"/>
<dbReference type="Gene3D" id="3.30.300.30">
    <property type="match status" value="1"/>
</dbReference>
<dbReference type="InterPro" id="IPR045851">
    <property type="entry name" value="AMP-bd_C_sf"/>
</dbReference>
<dbReference type="AlphaFoldDB" id="A0A4R2QQI5"/>
<dbReference type="GO" id="GO:0006631">
    <property type="term" value="P:fatty acid metabolic process"/>
    <property type="evidence" value="ECO:0007669"/>
    <property type="project" value="TreeGrafter"/>
</dbReference>
<dbReference type="Gene3D" id="3.40.50.12780">
    <property type="entry name" value="N-terminal domain of ligase-like"/>
    <property type="match status" value="1"/>
</dbReference>
<dbReference type="Pfam" id="PF13193">
    <property type="entry name" value="AMP-binding_C"/>
    <property type="match status" value="1"/>
</dbReference>